<dbReference type="SUPFAM" id="SSF57959">
    <property type="entry name" value="Leucine zipper domain"/>
    <property type="match status" value="1"/>
</dbReference>
<sequence length="92" mass="10684">MSSPNNHNHLPSKRSDNDPRYAYLDERKRKRMISNLESARKSRAKKQQRLDERLAEINQLHNNNNTIVKKIDGATQMYVEAASQNNVLSPTH</sequence>
<reference evidence="8 10" key="1">
    <citation type="journal article" date="2017" name="Nature">
        <title>The sunflower genome provides insights into oil metabolism, flowering and Asterid evolution.</title>
        <authorList>
            <person name="Badouin H."/>
            <person name="Gouzy J."/>
            <person name="Grassa C.J."/>
            <person name="Murat F."/>
            <person name="Staton S.E."/>
            <person name="Cottret L."/>
            <person name="Lelandais-Briere C."/>
            <person name="Owens G.L."/>
            <person name="Carrere S."/>
            <person name="Mayjonade B."/>
            <person name="Legrand L."/>
            <person name="Gill N."/>
            <person name="Kane N.C."/>
            <person name="Bowers J.E."/>
            <person name="Hubner S."/>
            <person name="Bellec A."/>
            <person name="Berard A."/>
            <person name="Berges H."/>
            <person name="Blanchet N."/>
            <person name="Boniface M.C."/>
            <person name="Brunel D."/>
            <person name="Catrice O."/>
            <person name="Chaidir N."/>
            <person name="Claudel C."/>
            <person name="Donnadieu C."/>
            <person name="Faraut T."/>
            <person name="Fievet G."/>
            <person name="Helmstetter N."/>
            <person name="King M."/>
            <person name="Knapp S.J."/>
            <person name="Lai Z."/>
            <person name="Le Paslier M.C."/>
            <person name="Lippi Y."/>
            <person name="Lorenzon L."/>
            <person name="Mandel J.R."/>
            <person name="Marage G."/>
            <person name="Marchand G."/>
            <person name="Marquand E."/>
            <person name="Bret-Mestries E."/>
            <person name="Morien E."/>
            <person name="Nambeesan S."/>
            <person name="Nguyen T."/>
            <person name="Pegot-Espagnet P."/>
            <person name="Pouilly N."/>
            <person name="Raftis F."/>
            <person name="Sallet E."/>
            <person name="Schiex T."/>
            <person name="Thomas J."/>
            <person name="Vandecasteele C."/>
            <person name="Vares D."/>
            <person name="Vear F."/>
            <person name="Vautrin S."/>
            <person name="Crespi M."/>
            <person name="Mangin B."/>
            <person name="Burke J.M."/>
            <person name="Salse J."/>
            <person name="Munos S."/>
            <person name="Vincourt P."/>
            <person name="Rieseberg L.H."/>
            <person name="Langlade N.B."/>
        </authorList>
    </citation>
    <scope>NUCLEOTIDE SEQUENCE [LARGE SCALE GENOMIC DNA]</scope>
    <source>
        <strain evidence="10">cv. SF193</strain>
        <tissue evidence="8">Leaves</tissue>
    </source>
</reference>
<feature type="compositionally biased region" description="Basic and acidic residues" evidence="6">
    <location>
        <begin position="13"/>
        <end position="27"/>
    </location>
</feature>
<dbReference type="GO" id="GO:0045893">
    <property type="term" value="P:positive regulation of DNA-templated transcription"/>
    <property type="evidence" value="ECO:0000318"/>
    <property type="project" value="GO_Central"/>
</dbReference>
<evidence type="ECO:0000256" key="4">
    <source>
        <dbReference type="ARBA" id="ARBA00023163"/>
    </source>
</evidence>
<dbReference type="PANTHER" id="PTHR45764:SF34">
    <property type="entry name" value="BZIP TRANSCRIPTION FACTOR 53"/>
    <property type="match status" value="1"/>
</dbReference>
<dbReference type="OMA" id="MYVEAAS"/>
<dbReference type="FunFam" id="1.20.5.170:FF:000020">
    <property type="entry name" value="BZIP transcription factor"/>
    <property type="match status" value="1"/>
</dbReference>
<dbReference type="PROSITE" id="PS50217">
    <property type="entry name" value="BZIP"/>
    <property type="match status" value="1"/>
</dbReference>
<dbReference type="CDD" id="cd14702">
    <property type="entry name" value="bZIP_plant_GBF1"/>
    <property type="match status" value="1"/>
</dbReference>
<evidence type="ECO:0000256" key="6">
    <source>
        <dbReference type="SAM" id="MobiDB-lite"/>
    </source>
</evidence>
<evidence type="ECO:0000256" key="2">
    <source>
        <dbReference type="ARBA" id="ARBA00023015"/>
    </source>
</evidence>
<organism evidence="9 10">
    <name type="scientific">Helianthus annuus</name>
    <name type="common">Common sunflower</name>
    <dbReference type="NCBI Taxonomy" id="4232"/>
    <lineage>
        <taxon>Eukaryota</taxon>
        <taxon>Viridiplantae</taxon>
        <taxon>Streptophyta</taxon>
        <taxon>Embryophyta</taxon>
        <taxon>Tracheophyta</taxon>
        <taxon>Spermatophyta</taxon>
        <taxon>Magnoliopsida</taxon>
        <taxon>eudicotyledons</taxon>
        <taxon>Gunneridae</taxon>
        <taxon>Pentapetalae</taxon>
        <taxon>asterids</taxon>
        <taxon>campanulids</taxon>
        <taxon>Asterales</taxon>
        <taxon>Asteraceae</taxon>
        <taxon>Asteroideae</taxon>
        <taxon>Heliantheae alliance</taxon>
        <taxon>Heliantheae</taxon>
        <taxon>Helianthus</taxon>
    </lineage>
</organism>
<reference evidence="8" key="3">
    <citation type="submission" date="2020-06" db="EMBL/GenBank/DDBJ databases">
        <title>Helianthus annuus Genome sequencing and assembly Release 2.</title>
        <authorList>
            <person name="Gouzy J."/>
            <person name="Langlade N."/>
            <person name="Munos S."/>
        </authorList>
    </citation>
    <scope>NUCLEOTIDE SEQUENCE</scope>
    <source>
        <tissue evidence="8">Leaves</tissue>
    </source>
</reference>
<keyword evidence="5" id="KW-0539">Nucleus</keyword>
<evidence type="ECO:0000313" key="10">
    <source>
        <dbReference type="Proteomes" id="UP000215914"/>
    </source>
</evidence>
<dbReference type="PANTHER" id="PTHR45764">
    <property type="entry name" value="BZIP TRANSCRIPTION FACTOR 44"/>
    <property type="match status" value="1"/>
</dbReference>
<dbReference type="GO" id="GO:0005634">
    <property type="term" value="C:nucleus"/>
    <property type="evidence" value="ECO:0000318"/>
    <property type="project" value="GO_Central"/>
</dbReference>
<evidence type="ECO:0000313" key="8">
    <source>
        <dbReference type="EMBL" id="KAF5781928.1"/>
    </source>
</evidence>
<evidence type="ECO:0000313" key="9">
    <source>
        <dbReference type="EMBL" id="OTG08295.1"/>
    </source>
</evidence>
<dbReference type="InterPro" id="IPR045314">
    <property type="entry name" value="bZIP_plant_GBF1"/>
</dbReference>
<dbReference type="Gene3D" id="1.20.5.170">
    <property type="match status" value="1"/>
</dbReference>
<dbReference type="InParanoid" id="A0A251TAY4"/>
<dbReference type="SMART" id="SM00338">
    <property type="entry name" value="BRLZ"/>
    <property type="match status" value="1"/>
</dbReference>
<dbReference type="GO" id="GO:0000976">
    <property type="term" value="F:transcription cis-regulatory region binding"/>
    <property type="evidence" value="ECO:0000318"/>
    <property type="project" value="GO_Central"/>
</dbReference>
<reference evidence="9" key="2">
    <citation type="submission" date="2017-02" db="EMBL/GenBank/DDBJ databases">
        <title>Sunflower complete genome.</title>
        <authorList>
            <person name="Langlade N."/>
            <person name="Munos S."/>
        </authorList>
    </citation>
    <scope>NUCLEOTIDE SEQUENCE [LARGE SCALE GENOMIC DNA]</scope>
    <source>
        <tissue evidence="9">Leaves</tissue>
    </source>
</reference>
<evidence type="ECO:0000256" key="1">
    <source>
        <dbReference type="ARBA" id="ARBA00004123"/>
    </source>
</evidence>
<dbReference type="GO" id="GO:0046982">
    <property type="term" value="F:protein heterodimerization activity"/>
    <property type="evidence" value="ECO:0007669"/>
    <property type="project" value="UniProtKB-ARBA"/>
</dbReference>
<evidence type="ECO:0000259" key="7">
    <source>
        <dbReference type="PROSITE" id="PS50217"/>
    </source>
</evidence>
<dbReference type="STRING" id="4232.A0A251TAY4"/>
<accession>A0A251TAY4</accession>
<dbReference type="GO" id="GO:0003700">
    <property type="term" value="F:DNA-binding transcription factor activity"/>
    <property type="evidence" value="ECO:0000318"/>
    <property type="project" value="GO_Central"/>
</dbReference>
<evidence type="ECO:0000256" key="5">
    <source>
        <dbReference type="ARBA" id="ARBA00023242"/>
    </source>
</evidence>
<comment type="subcellular location">
    <subcellularLocation>
        <location evidence="1">Nucleus</location>
    </subcellularLocation>
</comment>
<dbReference type="InterPro" id="IPR046347">
    <property type="entry name" value="bZIP_sf"/>
</dbReference>
<protein>
    <submittedName>
        <fullName evidence="9">Putative basic-leucine zipper domain-containing protein</fullName>
    </submittedName>
    <submittedName>
        <fullName evidence="8">Transcription factor bZIP family</fullName>
    </submittedName>
</protein>
<dbReference type="InterPro" id="IPR004827">
    <property type="entry name" value="bZIP"/>
</dbReference>
<dbReference type="AlphaFoldDB" id="A0A251TAY4"/>
<dbReference type="Gramene" id="mRNA:HanXRQr2_Chr11g0489601">
    <property type="protein sequence ID" value="CDS:HanXRQr2_Chr11g0489601.1"/>
    <property type="gene ID" value="HanXRQr2_Chr11g0489601"/>
</dbReference>
<keyword evidence="2" id="KW-0805">Transcription regulation</keyword>
<keyword evidence="3" id="KW-0238">DNA-binding</keyword>
<gene>
    <name evidence="9" type="ORF">HannXRQ_Chr11g0340061</name>
    <name evidence="8" type="ORF">HanXRQr2_Chr11g0489601</name>
</gene>
<dbReference type="Pfam" id="PF00170">
    <property type="entry name" value="bZIP_1"/>
    <property type="match status" value="1"/>
</dbReference>
<proteinExistence type="predicted"/>
<feature type="domain" description="BZIP" evidence="7">
    <location>
        <begin position="25"/>
        <end position="72"/>
    </location>
</feature>
<keyword evidence="10" id="KW-1185">Reference proteome</keyword>
<keyword evidence="4" id="KW-0804">Transcription</keyword>
<dbReference type="Proteomes" id="UP000215914">
    <property type="component" value="Chromosome 11"/>
</dbReference>
<dbReference type="EMBL" id="CM007900">
    <property type="protein sequence ID" value="OTG08295.1"/>
    <property type="molecule type" value="Genomic_DNA"/>
</dbReference>
<feature type="region of interest" description="Disordered" evidence="6">
    <location>
        <begin position="1"/>
        <end position="49"/>
    </location>
</feature>
<name>A0A251TAY4_HELAN</name>
<evidence type="ECO:0000256" key="3">
    <source>
        <dbReference type="ARBA" id="ARBA00023125"/>
    </source>
</evidence>
<dbReference type="EMBL" id="MNCJ02000326">
    <property type="protein sequence ID" value="KAF5781928.1"/>
    <property type="molecule type" value="Genomic_DNA"/>
</dbReference>